<dbReference type="InterPro" id="IPR011284">
    <property type="entry name" value="3oxo_ACP_reduc"/>
</dbReference>
<dbReference type="GO" id="GO:0006633">
    <property type="term" value="P:fatty acid biosynthetic process"/>
    <property type="evidence" value="ECO:0007669"/>
    <property type="project" value="UniProtKB-KW"/>
</dbReference>
<dbReference type="PROSITE" id="PS00061">
    <property type="entry name" value="ADH_SHORT"/>
    <property type="match status" value="1"/>
</dbReference>
<dbReference type="PANTHER" id="PTHR42760">
    <property type="entry name" value="SHORT-CHAIN DEHYDROGENASES/REDUCTASES FAMILY MEMBER"/>
    <property type="match status" value="1"/>
</dbReference>
<evidence type="ECO:0000256" key="4">
    <source>
        <dbReference type="ARBA" id="ARBA00023002"/>
    </source>
</evidence>
<dbReference type="InterPro" id="IPR002347">
    <property type="entry name" value="SDR_fam"/>
</dbReference>
<organism evidence="10 11">
    <name type="scientific">Sedimentibacter hydroxybenzoicus DSM 7310</name>
    <dbReference type="NCBI Taxonomy" id="1123245"/>
    <lineage>
        <taxon>Bacteria</taxon>
        <taxon>Bacillati</taxon>
        <taxon>Bacillota</taxon>
        <taxon>Tissierellia</taxon>
        <taxon>Sedimentibacter</taxon>
    </lineage>
</organism>
<evidence type="ECO:0000256" key="3">
    <source>
        <dbReference type="ARBA" id="ARBA00022857"/>
    </source>
</evidence>
<gene>
    <name evidence="10" type="primary">fabG</name>
    <name evidence="10" type="ORF">HZF24_15870</name>
</gene>
<dbReference type="RefSeq" id="WP_179239342.1">
    <property type="nucleotide sequence ID" value="NZ_JACBNQ010000024.1"/>
</dbReference>
<keyword evidence="8" id="KW-0444">Lipid biosynthesis</keyword>
<dbReference type="Pfam" id="PF13561">
    <property type="entry name" value="adh_short_C2"/>
    <property type="match status" value="1"/>
</dbReference>
<keyword evidence="11" id="KW-1185">Reference proteome</keyword>
<dbReference type="EC" id="1.1.1.100" evidence="2 8"/>
<evidence type="ECO:0000259" key="9">
    <source>
        <dbReference type="SMART" id="SM00822"/>
    </source>
</evidence>
<evidence type="ECO:0000256" key="2">
    <source>
        <dbReference type="ARBA" id="ARBA00012948"/>
    </source>
</evidence>
<feature type="domain" description="Ketoreductase" evidence="9">
    <location>
        <begin position="6"/>
        <end position="190"/>
    </location>
</feature>
<dbReference type="InterPro" id="IPR036291">
    <property type="entry name" value="NAD(P)-bd_dom_sf"/>
</dbReference>
<dbReference type="PRINTS" id="PR00081">
    <property type="entry name" value="GDHRDH"/>
</dbReference>
<keyword evidence="3 7" id="KW-0521">NADP</keyword>
<dbReference type="NCBIfam" id="NF005559">
    <property type="entry name" value="PRK07231.1"/>
    <property type="match status" value="1"/>
</dbReference>
<keyword evidence="8" id="KW-0276">Fatty acid metabolism</keyword>
<dbReference type="NCBIfam" id="NF009466">
    <property type="entry name" value="PRK12826.1-2"/>
    <property type="match status" value="1"/>
</dbReference>
<sequence length="246" mass="25950">MRLLDKVAIITGGGRGIGEATAKKFAKEGAKVVIADINNEDVKKTVNEIHENGGVAAGINVDVTNTESVNKMIDFTLKNYGRLDIIVNNAGITMDSTLLKMAEEQWDAVIDVNLKGVYICGQAAAKVMAEQGSGVILNASSVVGLYGNFGQTNYAATKWGVIGMTKTWAKELGKKGVRSNAVAPGFIATPMVKKMPEKVIDIMKGKSPLGILGEPEDIANAYAFLASDEAKFITGSVLEITGGVVL</sequence>
<dbReference type="Proteomes" id="UP000611629">
    <property type="component" value="Unassembled WGS sequence"/>
</dbReference>
<dbReference type="NCBIfam" id="TIGR01830">
    <property type="entry name" value="3oxo_ACP_reduc"/>
    <property type="match status" value="1"/>
</dbReference>
<name>A0A974GY11_SEDHY</name>
<evidence type="ECO:0000256" key="6">
    <source>
        <dbReference type="PIRSR" id="PIRSR611284-1"/>
    </source>
</evidence>
<feature type="active site" description="Proton acceptor" evidence="6">
    <location>
        <position position="154"/>
    </location>
</feature>
<dbReference type="GO" id="GO:0048038">
    <property type="term" value="F:quinone binding"/>
    <property type="evidence" value="ECO:0007669"/>
    <property type="project" value="TreeGrafter"/>
</dbReference>
<feature type="binding site" evidence="7">
    <location>
        <position position="89"/>
    </location>
    <ligand>
        <name>NADP(+)</name>
        <dbReference type="ChEBI" id="CHEBI:58349"/>
    </ligand>
</feature>
<dbReference type="SMART" id="SM00822">
    <property type="entry name" value="PKS_KR"/>
    <property type="match status" value="1"/>
</dbReference>
<dbReference type="PRINTS" id="PR00080">
    <property type="entry name" value="SDRFAMILY"/>
</dbReference>
<feature type="binding site" evidence="7">
    <location>
        <position position="187"/>
    </location>
    <ligand>
        <name>NADP(+)</name>
        <dbReference type="ChEBI" id="CHEBI:58349"/>
    </ligand>
</feature>
<comment type="function">
    <text evidence="8">Catalyzes the NADPH-dependent reduction of beta-ketoacyl-ACP substrates to beta-hydroxyacyl-ACP products, the first reductive step in the elongation cycle of fatty acid biosynthesis.</text>
</comment>
<comment type="caution">
    <text evidence="10">The sequence shown here is derived from an EMBL/GenBank/DDBJ whole genome shotgun (WGS) entry which is preliminary data.</text>
</comment>
<dbReference type="Gene3D" id="3.40.50.720">
    <property type="entry name" value="NAD(P)-binding Rossmann-like Domain"/>
    <property type="match status" value="1"/>
</dbReference>
<dbReference type="FunFam" id="3.40.50.720:FF:000115">
    <property type="entry name" value="3-oxoacyl-[acyl-carrier-protein] reductase FabG"/>
    <property type="match status" value="1"/>
</dbReference>
<proteinExistence type="inferred from homology"/>
<keyword evidence="8" id="KW-0443">Lipid metabolism</keyword>
<comment type="similarity">
    <text evidence="1 8">Belongs to the short-chain dehydrogenases/reductases (SDR) family.</text>
</comment>
<evidence type="ECO:0000256" key="7">
    <source>
        <dbReference type="PIRSR" id="PIRSR611284-2"/>
    </source>
</evidence>
<dbReference type="GO" id="GO:0051287">
    <property type="term" value="F:NAD binding"/>
    <property type="evidence" value="ECO:0007669"/>
    <property type="project" value="UniProtKB-UniRule"/>
</dbReference>
<dbReference type="AlphaFoldDB" id="A0A974GY11"/>
<dbReference type="NCBIfam" id="NF004198">
    <property type="entry name" value="PRK05653.1-3"/>
    <property type="match status" value="1"/>
</dbReference>
<evidence type="ECO:0000256" key="1">
    <source>
        <dbReference type="ARBA" id="ARBA00006484"/>
    </source>
</evidence>
<evidence type="ECO:0000256" key="5">
    <source>
        <dbReference type="ARBA" id="ARBA00048508"/>
    </source>
</evidence>
<keyword evidence="4 8" id="KW-0560">Oxidoreductase</keyword>
<feature type="binding site" evidence="7">
    <location>
        <begin position="154"/>
        <end position="158"/>
    </location>
    <ligand>
        <name>NADP(+)</name>
        <dbReference type="ChEBI" id="CHEBI:58349"/>
    </ligand>
</feature>
<dbReference type="InterPro" id="IPR057326">
    <property type="entry name" value="KR_dom"/>
</dbReference>
<accession>A0A974GY11</accession>
<dbReference type="PANTHER" id="PTHR42760:SF83">
    <property type="entry name" value="(3R)-3-HYDROXYACYL-COA DEHYDROGENASE"/>
    <property type="match status" value="1"/>
</dbReference>
<keyword evidence="8" id="KW-0275">Fatty acid biosynthesis</keyword>
<reference evidence="10" key="1">
    <citation type="submission" date="2020-07" db="EMBL/GenBank/DDBJ databases">
        <title>Genomic analysis of a strain of Sedimentibacter Hydroxybenzoicus DSM7310.</title>
        <authorList>
            <person name="Ma S."/>
        </authorList>
    </citation>
    <scope>NUCLEOTIDE SEQUENCE</scope>
    <source>
        <strain evidence="10">DSM 7310</strain>
    </source>
</reference>
<comment type="pathway">
    <text evidence="8">Lipid metabolism; fatty acid biosynthesis.</text>
</comment>
<comment type="catalytic activity">
    <reaction evidence="5 8">
        <text>a (3R)-hydroxyacyl-[ACP] + NADP(+) = a 3-oxoacyl-[ACP] + NADPH + H(+)</text>
        <dbReference type="Rhea" id="RHEA:17397"/>
        <dbReference type="Rhea" id="RHEA-COMP:9916"/>
        <dbReference type="Rhea" id="RHEA-COMP:9945"/>
        <dbReference type="ChEBI" id="CHEBI:15378"/>
        <dbReference type="ChEBI" id="CHEBI:57783"/>
        <dbReference type="ChEBI" id="CHEBI:58349"/>
        <dbReference type="ChEBI" id="CHEBI:78776"/>
        <dbReference type="ChEBI" id="CHEBI:78827"/>
        <dbReference type="EC" id="1.1.1.100"/>
    </reaction>
</comment>
<dbReference type="GO" id="GO:0004316">
    <property type="term" value="F:3-oxoacyl-[acyl-carrier-protein] reductase (NADPH) activity"/>
    <property type="evidence" value="ECO:0007669"/>
    <property type="project" value="UniProtKB-UniRule"/>
</dbReference>
<protein>
    <recommendedName>
        <fullName evidence="2 8">3-oxoacyl-[acyl-carrier-protein] reductase</fullName>
        <ecNumber evidence="2 8">1.1.1.100</ecNumber>
    </recommendedName>
</protein>
<evidence type="ECO:0000313" key="10">
    <source>
        <dbReference type="EMBL" id="NYB75625.1"/>
    </source>
</evidence>
<dbReference type="SUPFAM" id="SSF51735">
    <property type="entry name" value="NAD(P)-binding Rossmann-fold domains"/>
    <property type="match status" value="1"/>
</dbReference>
<dbReference type="InterPro" id="IPR020904">
    <property type="entry name" value="Sc_DH/Rdtase_CS"/>
</dbReference>
<comment type="subunit">
    <text evidence="8">Homotetramer.</text>
</comment>
<evidence type="ECO:0000313" key="11">
    <source>
        <dbReference type="Proteomes" id="UP000611629"/>
    </source>
</evidence>
<dbReference type="EMBL" id="JACBNQ010000024">
    <property type="protein sequence ID" value="NYB75625.1"/>
    <property type="molecule type" value="Genomic_DNA"/>
</dbReference>
<feature type="binding site" evidence="7">
    <location>
        <begin position="12"/>
        <end position="15"/>
    </location>
    <ligand>
        <name>NADP(+)</name>
        <dbReference type="ChEBI" id="CHEBI:58349"/>
    </ligand>
</feature>
<evidence type="ECO:0000256" key="8">
    <source>
        <dbReference type="RuleBase" id="RU366074"/>
    </source>
</evidence>